<evidence type="ECO:0000256" key="1">
    <source>
        <dbReference type="SAM" id="MobiDB-lite"/>
    </source>
</evidence>
<keyword evidence="3" id="KW-1185">Reference proteome</keyword>
<gene>
    <name evidence="2" type="ORF">SAMN06295987_11117</name>
</gene>
<reference evidence="3" key="1">
    <citation type="submission" date="2017-02" db="EMBL/GenBank/DDBJ databases">
        <authorList>
            <person name="Varghese N."/>
            <person name="Submissions S."/>
        </authorList>
    </citation>
    <scope>NUCLEOTIDE SEQUENCE [LARGE SCALE GENOMIC DNA]</scope>
    <source>
        <strain evidence="3">SM117</strain>
    </source>
</reference>
<dbReference type="Proteomes" id="UP000190989">
    <property type="component" value="Unassembled WGS sequence"/>
</dbReference>
<evidence type="ECO:0000313" key="2">
    <source>
        <dbReference type="EMBL" id="SLK10204.1"/>
    </source>
</evidence>
<protein>
    <recommendedName>
        <fullName evidence="4">DUF932 domain-containing protein</fullName>
    </recommendedName>
</protein>
<proteinExistence type="predicted"/>
<dbReference type="EMBL" id="FVZE01000011">
    <property type="protein sequence ID" value="SLK10204.1"/>
    <property type="molecule type" value="Genomic_DNA"/>
</dbReference>
<feature type="region of interest" description="Disordered" evidence="1">
    <location>
        <begin position="1"/>
        <end position="27"/>
    </location>
</feature>
<accession>A0A1U6IQG5</accession>
<name>A0A1U6IQG5_9SPHN</name>
<organism evidence="2 3">
    <name type="scientific">Novosphingobium mathurense</name>
    <dbReference type="NCBI Taxonomy" id="428990"/>
    <lineage>
        <taxon>Bacteria</taxon>
        <taxon>Pseudomonadati</taxon>
        <taxon>Pseudomonadota</taxon>
        <taxon>Alphaproteobacteria</taxon>
        <taxon>Sphingomonadales</taxon>
        <taxon>Sphingomonadaceae</taxon>
        <taxon>Novosphingobium</taxon>
    </lineage>
</organism>
<sequence>MGNYQVRFRGRGRGQSHREPSPLPDGVEDFQEISIRHSKYAASRFAHEAAPALTRFADSSPMPFVNGIKAARERIVARSDEDRVDFLRKRGFSRADTARIVDTVLAEEGHPPTSVFDFVQGITALARRKTNQDARLDLEGRAKKLFDRAS</sequence>
<dbReference type="AlphaFoldDB" id="A0A1U6IQG5"/>
<dbReference type="STRING" id="428990.SAMN06295987_11117"/>
<evidence type="ECO:0008006" key="4">
    <source>
        <dbReference type="Google" id="ProtNLM"/>
    </source>
</evidence>
<evidence type="ECO:0000313" key="3">
    <source>
        <dbReference type="Proteomes" id="UP000190989"/>
    </source>
</evidence>